<gene>
    <name evidence="5" type="ORF">GRI38_13600</name>
</gene>
<dbReference type="InterPro" id="IPR023214">
    <property type="entry name" value="HAD_sf"/>
</dbReference>
<dbReference type="NCBIfam" id="TIGR01509">
    <property type="entry name" value="HAD-SF-IA-v3"/>
    <property type="match status" value="1"/>
</dbReference>
<accession>A0A844ZHM3</accession>
<dbReference type="PANTHER" id="PTHR46193">
    <property type="entry name" value="6-PHOSPHOGLUCONATE PHOSPHATASE"/>
    <property type="match status" value="1"/>
</dbReference>
<dbReference type="InterPro" id="IPR023198">
    <property type="entry name" value="PGP-like_dom2"/>
</dbReference>
<evidence type="ECO:0000256" key="4">
    <source>
        <dbReference type="ARBA" id="ARBA00022842"/>
    </source>
</evidence>
<dbReference type="Pfam" id="PF00702">
    <property type="entry name" value="Hydrolase"/>
    <property type="match status" value="1"/>
</dbReference>
<dbReference type="AlphaFoldDB" id="A0A844ZHM3"/>
<dbReference type="InterPro" id="IPR051600">
    <property type="entry name" value="Beta-PGM-like"/>
</dbReference>
<dbReference type="Gene3D" id="1.10.150.240">
    <property type="entry name" value="Putative phosphatase, domain 2"/>
    <property type="match status" value="1"/>
</dbReference>
<dbReference type="GO" id="GO:0016787">
    <property type="term" value="F:hydrolase activity"/>
    <property type="evidence" value="ECO:0007669"/>
    <property type="project" value="UniProtKB-KW"/>
</dbReference>
<keyword evidence="3" id="KW-0479">Metal-binding</keyword>
<dbReference type="InterPro" id="IPR006439">
    <property type="entry name" value="HAD-SF_hydro_IA"/>
</dbReference>
<dbReference type="GO" id="GO:0046872">
    <property type="term" value="F:metal ion binding"/>
    <property type="evidence" value="ECO:0007669"/>
    <property type="project" value="UniProtKB-KW"/>
</dbReference>
<reference evidence="5 6" key="1">
    <citation type="submission" date="2019-12" db="EMBL/GenBank/DDBJ databases">
        <title>Genomic-based taxomic classification of the family Erythrobacteraceae.</title>
        <authorList>
            <person name="Xu L."/>
        </authorList>
    </citation>
    <scope>NUCLEOTIDE SEQUENCE [LARGE SCALE GENOMIC DNA]</scope>
    <source>
        <strain evidence="5 6">MCCC 1A09962</strain>
    </source>
</reference>
<organism evidence="5 6">
    <name type="scientific">Parapontixanthobacter aurantiacus</name>
    <dbReference type="NCBI Taxonomy" id="1463599"/>
    <lineage>
        <taxon>Bacteria</taxon>
        <taxon>Pseudomonadati</taxon>
        <taxon>Pseudomonadota</taxon>
        <taxon>Alphaproteobacteria</taxon>
        <taxon>Sphingomonadales</taxon>
        <taxon>Erythrobacteraceae</taxon>
        <taxon>Parapontixanthobacter</taxon>
    </lineage>
</organism>
<evidence type="ECO:0000256" key="1">
    <source>
        <dbReference type="ARBA" id="ARBA00001946"/>
    </source>
</evidence>
<dbReference type="SFLD" id="SFLDS00003">
    <property type="entry name" value="Haloacid_Dehalogenase"/>
    <property type="match status" value="1"/>
</dbReference>
<dbReference type="Gene3D" id="3.40.50.1000">
    <property type="entry name" value="HAD superfamily/HAD-like"/>
    <property type="match status" value="1"/>
</dbReference>
<dbReference type="SFLD" id="SFLDG01129">
    <property type="entry name" value="C1.5:_HAD__Beta-PGM__Phosphata"/>
    <property type="match status" value="1"/>
</dbReference>
<comment type="similarity">
    <text evidence="2">Belongs to the HAD-like hydrolase superfamily. CbbY/CbbZ/Gph/YieH family.</text>
</comment>
<dbReference type="EMBL" id="WTYW01000006">
    <property type="protein sequence ID" value="MXO87064.1"/>
    <property type="molecule type" value="Genomic_DNA"/>
</dbReference>
<evidence type="ECO:0000313" key="6">
    <source>
        <dbReference type="Proteomes" id="UP000433104"/>
    </source>
</evidence>
<keyword evidence="5" id="KW-0378">Hydrolase</keyword>
<dbReference type="Proteomes" id="UP000433104">
    <property type="component" value="Unassembled WGS sequence"/>
</dbReference>
<dbReference type="InterPro" id="IPR036412">
    <property type="entry name" value="HAD-like_sf"/>
</dbReference>
<dbReference type="SFLD" id="SFLDG01135">
    <property type="entry name" value="C1.5.6:_HAD__Beta-PGM__Phospha"/>
    <property type="match status" value="1"/>
</dbReference>
<name>A0A844ZHM3_9SPHN</name>
<keyword evidence="4" id="KW-0460">Magnesium</keyword>
<dbReference type="OrthoDB" id="9797743at2"/>
<evidence type="ECO:0000256" key="2">
    <source>
        <dbReference type="ARBA" id="ARBA00006171"/>
    </source>
</evidence>
<proteinExistence type="inferred from homology"/>
<protein>
    <submittedName>
        <fullName evidence="5">HAD-IA family hydrolase</fullName>
    </submittedName>
</protein>
<dbReference type="SUPFAM" id="SSF56784">
    <property type="entry name" value="HAD-like"/>
    <property type="match status" value="1"/>
</dbReference>
<evidence type="ECO:0000256" key="3">
    <source>
        <dbReference type="ARBA" id="ARBA00022723"/>
    </source>
</evidence>
<sequence length="233" mass="25448">MELVDHAAIIFDSDGVLVDSEAIHIAVERTLLAELGLVYEEEVYVSRFVGLANRDFYAALETDYLKLERGPFPADFGEKLQDAIWSRVEKELQPLPGVGDVIEAFEGRVAVASSAPTERLMAKLELTALAQLFVPHIYSADLVEHGKPAPDLFLLAAERLEVAPQKCIVVEDSIHGIEAAVAAGMTAIGFTGGSHADDKLGRRLKDRGARHVVSSHADLLRLLQRERADGRRG</sequence>
<keyword evidence="6" id="KW-1185">Reference proteome</keyword>
<comment type="caution">
    <text evidence="5">The sequence shown here is derived from an EMBL/GenBank/DDBJ whole genome shotgun (WGS) entry which is preliminary data.</text>
</comment>
<evidence type="ECO:0000313" key="5">
    <source>
        <dbReference type="EMBL" id="MXO87064.1"/>
    </source>
</evidence>
<dbReference type="PANTHER" id="PTHR46193:SF10">
    <property type="entry name" value="6-PHOSPHOGLUCONATE PHOSPHATASE"/>
    <property type="match status" value="1"/>
</dbReference>
<dbReference type="RefSeq" id="WP_160685305.1">
    <property type="nucleotide sequence ID" value="NZ_WTYW01000006.1"/>
</dbReference>
<comment type="cofactor">
    <cofactor evidence="1">
        <name>Mg(2+)</name>
        <dbReference type="ChEBI" id="CHEBI:18420"/>
    </cofactor>
</comment>